<dbReference type="EMBL" id="JBHUOR010000130">
    <property type="protein sequence ID" value="MFD2869887.1"/>
    <property type="molecule type" value="Genomic_DNA"/>
</dbReference>
<gene>
    <name evidence="1" type="ORF">ACFSY7_15445</name>
</gene>
<evidence type="ECO:0000313" key="2">
    <source>
        <dbReference type="Proteomes" id="UP001597568"/>
    </source>
</evidence>
<organism evidence="1 2">
    <name type="scientific">Kurthia populi</name>
    <dbReference type="NCBI Taxonomy" id="1562132"/>
    <lineage>
        <taxon>Bacteria</taxon>
        <taxon>Bacillati</taxon>
        <taxon>Bacillota</taxon>
        <taxon>Bacilli</taxon>
        <taxon>Bacillales</taxon>
        <taxon>Caryophanaceae</taxon>
        <taxon>Kurthia</taxon>
    </lineage>
</organism>
<keyword evidence="2" id="KW-1185">Reference proteome</keyword>
<dbReference type="RefSeq" id="WP_380148535.1">
    <property type="nucleotide sequence ID" value="NZ_JBHUOR010000130.1"/>
</dbReference>
<name>A0ABW5Y3M7_9BACL</name>
<accession>A0ABW5Y3M7</accession>
<proteinExistence type="predicted"/>
<protein>
    <submittedName>
        <fullName evidence="1">Phage gp6-like head-tail connector protein</fullName>
    </submittedName>
</protein>
<reference evidence="2" key="1">
    <citation type="journal article" date="2019" name="Int. J. Syst. Evol. Microbiol.">
        <title>The Global Catalogue of Microorganisms (GCM) 10K type strain sequencing project: providing services to taxonomists for standard genome sequencing and annotation.</title>
        <authorList>
            <consortium name="The Broad Institute Genomics Platform"/>
            <consortium name="The Broad Institute Genome Sequencing Center for Infectious Disease"/>
            <person name="Wu L."/>
            <person name="Ma J."/>
        </authorList>
    </citation>
    <scope>NUCLEOTIDE SEQUENCE [LARGE SCALE GENOMIC DNA]</scope>
    <source>
        <strain evidence="2">KCTC 33522</strain>
    </source>
</reference>
<comment type="caution">
    <text evidence="1">The sequence shown here is derived from an EMBL/GenBank/DDBJ whole genome shotgun (WGS) entry which is preliminary data.</text>
</comment>
<evidence type="ECO:0000313" key="1">
    <source>
        <dbReference type="EMBL" id="MFD2869887.1"/>
    </source>
</evidence>
<dbReference type="Proteomes" id="UP001597568">
    <property type="component" value="Unassembled WGS sequence"/>
</dbReference>
<sequence length="94" mass="11089">MDELLKAFKRRMKIFHTAEDEALLTIISASVEDLKVKCGQFDVASHERARELVMERSRYVYNDKLEEFDTNFLSQIQSLQFELYEVIEDGTTTY</sequence>